<name>A0A5B7D2R4_PORTR</name>
<evidence type="ECO:0000313" key="1">
    <source>
        <dbReference type="EMBL" id="MPC15929.1"/>
    </source>
</evidence>
<dbReference type="Proteomes" id="UP000324222">
    <property type="component" value="Unassembled WGS sequence"/>
</dbReference>
<evidence type="ECO:0000313" key="2">
    <source>
        <dbReference type="Proteomes" id="UP000324222"/>
    </source>
</evidence>
<dbReference type="AlphaFoldDB" id="A0A5B7D2R4"/>
<proteinExistence type="predicted"/>
<sequence length="177" mass="19310">MIDNQGGSTGVSCIAWLVRPSPPGPLEERYTLLGSLTPLTVTQIMTFISSLEQPLVILVSTPDVAKTYYSTTLLSHFSISARNYSLNLNRSVLSNMRRNFTALKVKPQLRNSDFYVRTNASGHFCCLCERPVVTASRVIIFLLPPRPSAAFTPLPSPPRPAPPLSLPACLPACHLAS</sequence>
<protein>
    <submittedName>
        <fullName evidence="1">Uncharacterized protein</fullName>
    </submittedName>
</protein>
<reference evidence="1 2" key="1">
    <citation type="submission" date="2019-05" db="EMBL/GenBank/DDBJ databases">
        <title>Another draft genome of Portunus trituberculatus and its Hox gene families provides insights of decapod evolution.</title>
        <authorList>
            <person name="Jeong J.-H."/>
            <person name="Song I."/>
            <person name="Kim S."/>
            <person name="Choi T."/>
            <person name="Kim D."/>
            <person name="Ryu S."/>
            <person name="Kim W."/>
        </authorList>
    </citation>
    <scope>NUCLEOTIDE SEQUENCE [LARGE SCALE GENOMIC DNA]</scope>
    <source>
        <tissue evidence="1">Muscle</tissue>
    </source>
</reference>
<dbReference type="EMBL" id="VSRR010000464">
    <property type="protein sequence ID" value="MPC15929.1"/>
    <property type="molecule type" value="Genomic_DNA"/>
</dbReference>
<comment type="caution">
    <text evidence="1">The sequence shown here is derived from an EMBL/GenBank/DDBJ whole genome shotgun (WGS) entry which is preliminary data.</text>
</comment>
<accession>A0A5B7D2R4</accession>
<gene>
    <name evidence="1" type="ORF">E2C01_008734</name>
</gene>
<keyword evidence="2" id="KW-1185">Reference proteome</keyword>
<organism evidence="1 2">
    <name type="scientific">Portunus trituberculatus</name>
    <name type="common">Swimming crab</name>
    <name type="synonym">Neptunus trituberculatus</name>
    <dbReference type="NCBI Taxonomy" id="210409"/>
    <lineage>
        <taxon>Eukaryota</taxon>
        <taxon>Metazoa</taxon>
        <taxon>Ecdysozoa</taxon>
        <taxon>Arthropoda</taxon>
        <taxon>Crustacea</taxon>
        <taxon>Multicrustacea</taxon>
        <taxon>Malacostraca</taxon>
        <taxon>Eumalacostraca</taxon>
        <taxon>Eucarida</taxon>
        <taxon>Decapoda</taxon>
        <taxon>Pleocyemata</taxon>
        <taxon>Brachyura</taxon>
        <taxon>Eubrachyura</taxon>
        <taxon>Portunoidea</taxon>
        <taxon>Portunidae</taxon>
        <taxon>Portuninae</taxon>
        <taxon>Portunus</taxon>
    </lineage>
</organism>